<dbReference type="EMBL" id="JADYXP020000006">
    <property type="protein sequence ID" value="KAL0122653.1"/>
    <property type="molecule type" value="Genomic_DNA"/>
</dbReference>
<comment type="caution">
    <text evidence="2">The sequence shown here is derived from an EMBL/GenBank/DDBJ whole genome shotgun (WGS) entry which is preliminary data.</text>
</comment>
<reference evidence="2 3" key="1">
    <citation type="submission" date="2023-03" db="EMBL/GenBank/DDBJ databases">
        <title>High recombination rates correlate with genetic variation in Cardiocondyla obscurior ants.</title>
        <authorList>
            <person name="Errbii M."/>
        </authorList>
    </citation>
    <scope>NUCLEOTIDE SEQUENCE [LARGE SCALE GENOMIC DNA]</scope>
    <source>
        <strain evidence="2">Alpha-2009</strain>
        <tissue evidence="2">Whole body</tissue>
    </source>
</reference>
<keyword evidence="3" id="KW-1185">Reference proteome</keyword>
<dbReference type="AlphaFoldDB" id="A0AAW2G3P4"/>
<name>A0AAW2G3P4_9HYME</name>
<proteinExistence type="predicted"/>
<feature type="transmembrane region" description="Helical" evidence="1">
    <location>
        <begin position="15"/>
        <end position="34"/>
    </location>
</feature>
<keyword evidence="1" id="KW-1133">Transmembrane helix</keyword>
<organism evidence="2 3">
    <name type="scientific">Cardiocondyla obscurior</name>
    <dbReference type="NCBI Taxonomy" id="286306"/>
    <lineage>
        <taxon>Eukaryota</taxon>
        <taxon>Metazoa</taxon>
        <taxon>Ecdysozoa</taxon>
        <taxon>Arthropoda</taxon>
        <taxon>Hexapoda</taxon>
        <taxon>Insecta</taxon>
        <taxon>Pterygota</taxon>
        <taxon>Neoptera</taxon>
        <taxon>Endopterygota</taxon>
        <taxon>Hymenoptera</taxon>
        <taxon>Apocrita</taxon>
        <taxon>Aculeata</taxon>
        <taxon>Formicoidea</taxon>
        <taxon>Formicidae</taxon>
        <taxon>Myrmicinae</taxon>
        <taxon>Cardiocondyla</taxon>
    </lineage>
</organism>
<keyword evidence="1" id="KW-0472">Membrane</keyword>
<sequence>MFVSKFYFKSLKQCLRVHNIYIVISIYYTIYRFFNKQINYHISNDISTHSCSRIRLLSSHGKLKFIMVPKKSQNATSRRR</sequence>
<gene>
    <name evidence="2" type="ORF">PUN28_007405</name>
</gene>
<accession>A0AAW2G3P4</accession>
<evidence type="ECO:0000313" key="2">
    <source>
        <dbReference type="EMBL" id="KAL0122653.1"/>
    </source>
</evidence>
<keyword evidence="1" id="KW-0812">Transmembrane</keyword>
<evidence type="ECO:0000256" key="1">
    <source>
        <dbReference type="SAM" id="Phobius"/>
    </source>
</evidence>
<dbReference type="Proteomes" id="UP001430953">
    <property type="component" value="Unassembled WGS sequence"/>
</dbReference>
<protein>
    <submittedName>
        <fullName evidence="2">Uncharacterized protein</fullName>
    </submittedName>
</protein>
<evidence type="ECO:0000313" key="3">
    <source>
        <dbReference type="Proteomes" id="UP001430953"/>
    </source>
</evidence>